<sequence length="302" mass="32861">MNQLPEHDLPPGRHRLLKEHLLTEIRRTEQAPARPRGRWLRPALVAGAVAAGTALILTLTTPSGDAAPPPSKEAVALLEDIALAAEQADAPAIRDDQFVYIRSKGGWTTHLGDDQPARLQPVHQREVWLSADGSQQDMVHDPYARSDHELLERQTPGIPSNTNYRHLQTLPTDPYAMYAWLSSVSSGGSSKEDATFVLVGDLARESLMPPAQAAALYRAAARIPGVFVVEDAVDAAGRHGVAVARIEGGERVELIFDEDTKEFLGERAVAVEDLPSGFEEGTVTGRFAVLERAVVDRRGQRP</sequence>
<comment type="caution">
    <text evidence="1">The sequence shown here is derived from an EMBL/GenBank/DDBJ whole genome shotgun (WGS) entry which is preliminary data.</text>
</comment>
<evidence type="ECO:0000313" key="1">
    <source>
        <dbReference type="EMBL" id="MFB9462872.1"/>
    </source>
</evidence>
<dbReference type="RefSeq" id="WP_381344397.1">
    <property type="nucleotide sequence ID" value="NZ_JBHMCY010000013.1"/>
</dbReference>
<dbReference type="InterPro" id="IPR047789">
    <property type="entry name" value="CU044_5270-like"/>
</dbReference>
<reference evidence="1 2" key="1">
    <citation type="submission" date="2024-09" db="EMBL/GenBank/DDBJ databases">
        <authorList>
            <person name="Sun Q."/>
            <person name="Mori K."/>
        </authorList>
    </citation>
    <scope>NUCLEOTIDE SEQUENCE [LARGE SCALE GENOMIC DNA]</scope>
    <source>
        <strain evidence="1 2">JCM 6917</strain>
    </source>
</reference>
<gene>
    <name evidence="1" type="ORF">ACFF45_09180</name>
</gene>
<organism evidence="1 2">
    <name type="scientific">Streptomyces cinereospinus</name>
    <dbReference type="NCBI Taxonomy" id="285561"/>
    <lineage>
        <taxon>Bacteria</taxon>
        <taxon>Bacillati</taxon>
        <taxon>Actinomycetota</taxon>
        <taxon>Actinomycetes</taxon>
        <taxon>Kitasatosporales</taxon>
        <taxon>Streptomycetaceae</taxon>
        <taxon>Streptomyces</taxon>
    </lineage>
</organism>
<proteinExistence type="predicted"/>
<dbReference type="EMBL" id="JBHMCY010000013">
    <property type="protein sequence ID" value="MFB9462872.1"/>
    <property type="molecule type" value="Genomic_DNA"/>
</dbReference>
<keyword evidence="2" id="KW-1185">Reference proteome</keyword>
<dbReference type="NCBIfam" id="NF038083">
    <property type="entry name" value="CU044_5270_fam"/>
    <property type="match status" value="1"/>
</dbReference>
<name>A0ABV5MY52_9ACTN</name>
<accession>A0ABV5MY52</accession>
<evidence type="ECO:0000313" key="2">
    <source>
        <dbReference type="Proteomes" id="UP001589709"/>
    </source>
</evidence>
<dbReference type="Proteomes" id="UP001589709">
    <property type="component" value="Unassembled WGS sequence"/>
</dbReference>
<protein>
    <submittedName>
        <fullName evidence="1">CU044_5270 family protein</fullName>
    </submittedName>
</protein>